<evidence type="ECO:0000313" key="2">
    <source>
        <dbReference type="Proteomes" id="UP000001861"/>
    </source>
</evidence>
<name>A8N2G8_COPC7</name>
<dbReference type="KEGG" id="cci:CC1G_01668"/>
<sequence length="390" mass="45467">MTELVEEIFNCPPIYNSIFACLSPPDIYRVRLSSRMLRDAVDHFHNLAYNINRHLSHFFKDPKAFRQLQAKEHFLISGSNALQFMDRSFYPKSDMDIFAYPESVKELGLYLVKSEGYQFEPREKQAKKFEDVDIKQRDLTASALRRWGSQHAWLYTSGMNELFRFKRPSDDVEVQIISTSKSPLDCILHFHSSCVMNFISHIGAYALYPVATFDKRISLAFGSTNYEKTQEAYRKYTDRGWSFPAKLDFHSVKGMEPMLAYDKARTLGDVHTWIVPLDTSDVDLDVNSPFNSLSPKNPFHYNGWVLDRVFDSWDTEMELAISFHIFHSPYFRGTYSVPNDTVQDVLDQFLDYVLHVNPAECRLNKHLDHLLPNLHCADKKVPKRLYDQLV</sequence>
<reference evidence="1 2" key="1">
    <citation type="journal article" date="2010" name="Proc. Natl. Acad. Sci. U.S.A.">
        <title>Insights into evolution of multicellular fungi from the assembled chromosomes of the mushroom Coprinopsis cinerea (Coprinus cinereus).</title>
        <authorList>
            <person name="Stajich J.E."/>
            <person name="Wilke S.K."/>
            <person name="Ahren D."/>
            <person name="Au C.H."/>
            <person name="Birren B.W."/>
            <person name="Borodovsky M."/>
            <person name="Burns C."/>
            <person name="Canback B."/>
            <person name="Casselton L.A."/>
            <person name="Cheng C.K."/>
            <person name="Deng J."/>
            <person name="Dietrich F.S."/>
            <person name="Fargo D.C."/>
            <person name="Farman M.L."/>
            <person name="Gathman A.C."/>
            <person name="Goldberg J."/>
            <person name="Guigo R."/>
            <person name="Hoegger P.J."/>
            <person name="Hooker J.B."/>
            <person name="Huggins A."/>
            <person name="James T.Y."/>
            <person name="Kamada T."/>
            <person name="Kilaru S."/>
            <person name="Kodira C."/>
            <person name="Kues U."/>
            <person name="Kupfer D."/>
            <person name="Kwan H.S."/>
            <person name="Lomsadze A."/>
            <person name="Li W."/>
            <person name="Lilly W.W."/>
            <person name="Ma L.J."/>
            <person name="Mackey A.J."/>
            <person name="Manning G."/>
            <person name="Martin F."/>
            <person name="Muraguchi H."/>
            <person name="Natvig D.O."/>
            <person name="Palmerini H."/>
            <person name="Ramesh M.A."/>
            <person name="Rehmeyer C.J."/>
            <person name="Roe B.A."/>
            <person name="Shenoy N."/>
            <person name="Stanke M."/>
            <person name="Ter-Hovhannisyan V."/>
            <person name="Tunlid A."/>
            <person name="Velagapudi R."/>
            <person name="Vision T.J."/>
            <person name="Zeng Q."/>
            <person name="Zolan M.E."/>
            <person name="Pukkila P.J."/>
        </authorList>
    </citation>
    <scope>NUCLEOTIDE SEQUENCE [LARGE SCALE GENOMIC DNA]</scope>
    <source>
        <strain evidence="2">Okayama-7 / 130 / ATCC MYA-4618 / FGSC 9003</strain>
    </source>
</reference>
<dbReference type="OMA" id="ITYSKAY"/>
<dbReference type="GeneID" id="6005417"/>
<dbReference type="HOGENOM" id="CLU_036419_2_1_1"/>
<dbReference type="Proteomes" id="UP000001861">
    <property type="component" value="Unassembled WGS sequence"/>
</dbReference>
<organism evidence="1 2">
    <name type="scientific">Coprinopsis cinerea (strain Okayama-7 / 130 / ATCC MYA-4618 / FGSC 9003)</name>
    <name type="common">Inky cap fungus</name>
    <name type="synonym">Hormographiella aspergillata</name>
    <dbReference type="NCBI Taxonomy" id="240176"/>
    <lineage>
        <taxon>Eukaryota</taxon>
        <taxon>Fungi</taxon>
        <taxon>Dikarya</taxon>
        <taxon>Basidiomycota</taxon>
        <taxon>Agaricomycotina</taxon>
        <taxon>Agaricomycetes</taxon>
        <taxon>Agaricomycetidae</taxon>
        <taxon>Agaricales</taxon>
        <taxon>Agaricineae</taxon>
        <taxon>Psathyrellaceae</taxon>
        <taxon>Coprinopsis</taxon>
    </lineage>
</organism>
<dbReference type="VEuPathDB" id="FungiDB:CC1G_01668"/>
<gene>
    <name evidence="1" type="ORF">CC1G_01668</name>
</gene>
<dbReference type="EMBL" id="AACS02000001">
    <property type="protein sequence ID" value="EAU92623.2"/>
    <property type="molecule type" value="Genomic_DNA"/>
</dbReference>
<evidence type="ECO:0000313" key="1">
    <source>
        <dbReference type="EMBL" id="EAU92623.2"/>
    </source>
</evidence>
<dbReference type="eggNOG" id="ENOG502SMXE">
    <property type="taxonomic scope" value="Eukaryota"/>
</dbReference>
<dbReference type="InParanoid" id="A8N2G8"/>
<dbReference type="OrthoDB" id="3041043at2759"/>
<dbReference type="RefSeq" id="XP_001828988.2">
    <property type="nucleotide sequence ID" value="XM_001828936.2"/>
</dbReference>
<comment type="caution">
    <text evidence="1">The sequence shown here is derived from an EMBL/GenBank/DDBJ whole genome shotgun (WGS) entry which is preliminary data.</text>
</comment>
<protein>
    <recommendedName>
        <fullName evidence="3">F-box domain-containing protein</fullName>
    </recommendedName>
</protein>
<proteinExistence type="predicted"/>
<keyword evidence="2" id="KW-1185">Reference proteome</keyword>
<dbReference type="AlphaFoldDB" id="A8N2G8"/>
<evidence type="ECO:0008006" key="3">
    <source>
        <dbReference type="Google" id="ProtNLM"/>
    </source>
</evidence>
<accession>A8N2G8</accession>